<dbReference type="InterPro" id="IPR003010">
    <property type="entry name" value="C-N_Hydrolase"/>
</dbReference>
<dbReference type="Pfam" id="PF00795">
    <property type="entry name" value="CN_hydrolase"/>
    <property type="match status" value="1"/>
</dbReference>
<evidence type="ECO:0000256" key="1">
    <source>
        <dbReference type="ARBA" id="ARBA00022801"/>
    </source>
</evidence>
<proteinExistence type="predicted"/>
<organism evidence="3 4">
    <name type="scientific">Calycina marina</name>
    <dbReference type="NCBI Taxonomy" id="1763456"/>
    <lineage>
        <taxon>Eukaryota</taxon>
        <taxon>Fungi</taxon>
        <taxon>Dikarya</taxon>
        <taxon>Ascomycota</taxon>
        <taxon>Pezizomycotina</taxon>
        <taxon>Leotiomycetes</taxon>
        <taxon>Helotiales</taxon>
        <taxon>Pezizellaceae</taxon>
        <taxon>Calycina</taxon>
    </lineage>
</organism>
<dbReference type="Proteomes" id="UP000887226">
    <property type="component" value="Unassembled WGS sequence"/>
</dbReference>
<dbReference type="SUPFAM" id="SSF56317">
    <property type="entry name" value="Carbon-nitrogen hydrolase"/>
    <property type="match status" value="1"/>
</dbReference>
<reference evidence="3" key="1">
    <citation type="journal article" date="2021" name="IMA Fungus">
        <title>Genomic characterization of three marine fungi, including Emericellopsis atlantica sp. nov. with signatures of a generalist lifestyle and marine biomass degradation.</title>
        <authorList>
            <person name="Hagestad O.C."/>
            <person name="Hou L."/>
            <person name="Andersen J.H."/>
            <person name="Hansen E.H."/>
            <person name="Altermark B."/>
            <person name="Li C."/>
            <person name="Kuhnert E."/>
            <person name="Cox R.J."/>
            <person name="Crous P.W."/>
            <person name="Spatafora J.W."/>
            <person name="Lail K."/>
            <person name="Amirebrahimi M."/>
            <person name="Lipzen A."/>
            <person name="Pangilinan J."/>
            <person name="Andreopoulos W."/>
            <person name="Hayes R.D."/>
            <person name="Ng V."/>
            <person name="Grigoriev I.V."/>
            <person name="Jackson S.A."/>
            <person name="Sutton T.D.S."/>
            <person name="Dobson A.D.W."/>
            <person name="Rama T."/>
        </authorList>
    </citation>
    <scope>NUCLEOTIDE SEQUENCE</scope>
    <source>
        <strain evidence="3">TRa3180A</strain>
    </source>
</reference>
<evidence type="ECO:0000259" key="2">
    <source>
        <dbReference type="PROSITE" id="PS50263"/>
    </source>
</evidence>
<dbReference type="CDD" id="cd07197">
    <property type="entry name" value="nitrilase"/>
    <property type="match status" value="1"/>
</dbReference>
<dbReference type="InterPro" id="IPR036526">
    <property type="entry name" value="C-N_Hydrolase_sf"/>
</dbReference>
<dbReference type="AlphaFoldDB" id="A0A9P7Z7A3"/>
<accession>A0A9P7Z7A3</accession>
<gene>
    <name evidence="3" type="ORF">BJ878DRAFT_250692</name>
</gene>
<feature type="domain" description="CN hydrolase" evidence="2">
    <location>
        <begin position="5"/>
        <end position="258"/>
    </location>
</feature>
<comment type="caution">
    <text evidence="3">The sequence shown here is derived from an EMBL/GenBank/DDBJ whole genome shotgun (WGS) entry which is preliminary data.</text>
</comment>
<dbReference type="PANTHER" id="PTHR43674">
    <property type="entry name" value="NITRILASE C965.09-RELATED"/>
    <property type="match status" value="1"/>
</dbReference>
<dbReference type="Gene3D" id="3.60.110.10">
    <property type="entry name" value="Carbon-nitrogen hydrolase"/>
    <property type="match status" value="1"/>
</dbReference>
<keyword evidence="1 3" id="KW-0378">Hydrolase</keyword>
<protein>
    <submittedName>
        <fullName evidence="3">Carbon-nitrogen hydrolase</fullName>
    </submittedName>
</protein>
<dbReference type="PANTHER" id="PTHR43674:SF16">
    <property type="entry name" value="CARBON-NITROGEN FAMILY, PUTATIVE (AFU_ORTHOLOGUE AFUA_5G02350)-RELATED"/>
    <property type="match status" value="1"/>
</dbReference>
<keyword evidence="4" id="KW-1185">Reference proteome</keyword>
<evidence type="ECO:0000313" key="4">
    <source>
        <dbReference type="Proteomes" id="UP000887226"/>
    </source>
</evidence>
<dbReference type="InterPro" id="IPR050345">
    <property type="entry name" value="Aliph_Amidase/BUP"/>
</dbReference>
<evidence type="ECO:0000313" key="3">
    <source>
        <dbReference type="EMBL" id="KAG9246874.1"/>
    </source>
</evidence>
<dbReference type="EMBL" id="MU253790">
    <property type="protein sequence ID" value="KAG9246874.1"/>
    <property type="molecule type" value="Genomic_DNA"/>
</dbReference>
<sequence>MAPIYKIAVIQLYPKPLAASTNHAKAISFIRDAAAQKCDLAVLPEYHISNWLPDEPAFKSICDDYQKYISAYQALAKELNICVVPGTIVETHGDELHNVAYFISKNGEILSQYKKKNLWHPERPHLTSSSHTPHVAFDTPLGKVGLLICWDLAFPEAFRELITQGAKTIIIPTFWTMSDCNEAGLRWNPQAERVFLECTLTARCFENTCCVVFANAGGPVGKKTTGDYAGLSQVAVPFVGALGKLGREEGMSVVNLDMQILEDAEDNYKVRADIAQEGWHYGYTARPAGQDDKADSKL</sequence>
<dbReference type="OrthoDB" id="412018at2759"/>
<name>A0A9P7Z7A3_9HELO</name>
<dbReference type="PROSITE" id="PS50263">
    <property type="entry name" value="CN_HYDROLASE"/>
    <property type="match status" value="1"/>
</dbReference>
<dbReference type="GO" id="GO:0016811">
    <property type="term" value="F:hydrolase activity, acting on carbon-nitrogen (but not peptide) bonds, in linear amides"/>
    <property type="evidence" value="ECO:0007669"/>
    <property type="project" value="TreeGrafter"/>
</dbReference>